<dbReference type="Gene3D" id="2.60.40.10">
    <property type="entry name" value="Immunoglobulins"/>
    <property type="match status" value="1"/>
</dbReference>
<accession>A0A7R9MIJ3</accession>
<gene>
    <name evidence="1" type="ORF">ONB1V03_LOCUS16292</name>
</gene>
<feature type="non-terminal residue" evidence="1">
    <location>
        <position position="109"/>
    </location>
</feature>
<dbReference type="InterPro" id="IPR013783">
    <property type="entry name" value="Ig-like_fold"/>
</dbReference>
<evidence type="ECO:0008006" key="3">
    <source>
        <dbReference type="Google" id="ProtNLM"/>
    </source>
</evidence>
<name>A0A7R9MIJ3_9ACAR</name>
<feature type="non-terminal residue" evidence="1">
    <location>
        <position position="1"/>
    </location>
</feature>
<keyword evidence="2" id="KW-1185">Reference proteome</keyword>
<dbReference type="AlphaFoldDB" id="A0A7R9MIJ3"/>
<dbReference type="OrthoDB" id="10593703at2759"/>
<reference evidence="1" key="1">
    <citation type="submission" date="2020-11" db="EMBL/GenBank/DDBJ databases">
        <authorList>
            <person name="Tran Van P."/>
        </authorList>
    </citation>
    <scope>NUCLEOTIDE SEQUENCE</scope>
</reference>
<evidence type="ECO:0000313" key="2">
    <source>
        <dbReference type="Proteomes" id="UP000728032"/>
    </source>
</evidence>
<protein>
    <recommendedName>
        <fullName evidence="3">CD80-like immunoglobulin C2-set domain-containing protein</fullName>
    </recommendedName>
</protein>
<proteinExistence type="predicted"/>
<organism evidence="1">
    <name type="scientific">Oppiella nova</name>
    <dbReference type="NCBI Taxonomy" id="334625"/>
    <lineage>
        <taxon>Eukaryota</taxon>
        <taxon>Metazoa</taxon>
        <taxon>Ecdysozoa</taxon>
        <taxon>Arthropoda</taxon>
        <taxon>Chelicerata</taxon>
        <taxon>Arachnida</taxon>
        <taxon>Acari</taxon>
        <taxon>Acariformes</taxon>
        <taxon>Sarcoptiformes</taxon>
        <taxon>Oribatida</taxon>
        <taxon>Brachypylina</taxon>
        <taxon>Oppioidea</taxon>
        <taxon>Oppiidae</taxon>
        <taxon>Oppiella</taxon>
    </lineage>
</organism>
<evidence type="ECO:0000313" key="1">
    <source>
        <dbReference type="EMBL" id="CAD7659697.1"/>
    </source>
</evidence>
<dbReference type="EMBL" id="CAJPVJ010018121">
    <property type="protein sequence ID" value="CAG2176859.1"/>
    <property type="molecule type" value="Genomic_DNA"/>
</dbReference>
<dbReference type="EMBL" id="OC932946">
    <property type="protein sequence ID" value="CAD7659697.1"/>
    <property type="molecule type" value="Genomic_DNA"/>
</dbReference>
<sequence length="109" mass="12605">PPQTFDFNYTEVSKGDRELECHAKGVYPRPVLTLSEQTASSSNFHVIPKVNVTTHQNSETQYFEATLRHTPHQSSHAGTIFECKLEIPQTNYIRRKRIKIFFPSKVQNE</sequence>
<dbReference type="Proteomes" id="UP000728032">
    <property type="component" value="Unassembled WGS sequence"/>
</dbReference>